<feature type="domain" description="Cupin type-2" evidence="1">
    <location>
        <begin position="52"/>
        <end position="99"/>
    </location>
</feature>
<dbReference type="InterPro" id="IPR011051">
    <property type="entry name" value="RmlC_Cupin_sf"/>
</dbReference>
<gene>
    <name evidence="2" type="ORF">METZ01_LOCUS183860</name>
</gene>
<sequence length="140" mass="15456">VALQNPILSPTLNHISLDQIKAEKGAPPWSHAVALADHVVGVVIHQDETAANDNHCHTYDEFWVVLEGEIHWQIEGRDVVHAKAGDFVYVPARTFHHIHPQGLSVRVGVALPGHGHLHDRPARKVNIEVESPDDIPKEAT</sequence>
<name>A0A382CXR8_9ZZZZ</name>
<dbReference type="SUPFAM" id="SSF51182">
    <property type="entry name" value="RmlC-like cupins"/>
    <property type="match status" value="1"/>
</dbReference>
<evidence type="ECO:0000313" key="2">
    <source>
        <dbReference type="EMBL" id="SVB31006.1"/>
    </source>
</evidence>
<dbReference type="Gene3D" id="2.60.120.10">
    <property type="entry name" value="Jelly Rolls"/>
    <property type="match status" value="1"/>
</dbReference>
<accession>A0A382CXR8</accession>
<dbReference type="InterPro" id="IPR014710">
    <property type="entry name" value="RmlC-like_jellyroll"/>
</dbReference>
<dbReference type="EMBL" id="UINC01036676">
    <property type="protein sequence ID" value="SVB31006.1"/>
    <property type="molecule type" value="Genomic_DNA"/>
</dbReference>
<evidence type="ECO:0000259" key="1">
    <source>
        <dbReference type="Pfam" id="PF07883"/>
    </source>
</evidence>
<feature type="non-terminal residue" evidence="2">
    <location>
        <position position="1"/>
    </location>
</feature>
<reference evidence="2" key="1">
    <citation type="submission" date="2018-05" db="EMBL/GenBank/DDBJ databases">
        <authorList>
            <person name="Lanie J.A."/>
            <person name="Ng W.-L."/>
            <person name="Kazmierczak K.M."/>
            <person name="Andrzejewski T.M."/>
            <person name="Davidsen T.M."/>
            <person name="Wayne K.J."/>
            <person name="Tettelin H."/>
            <person name="Glass J.I."/>
            <person name="Rusch D."/>
            <person name="Podicherti R."/>
            <person name="Tsui H.-C.T."/>
            <person name="Winkler M.E."/>
        </authorList>
    </citation>
    <scope>NUCLEOTIDE SEQUENCE</scope>
</reference>
<dbReference type="InterPro" id="IPR013096">
    <property type="entry name" value="Cupin_2"/>
</dbReference>
<proteinExistence type="predicted"/>
<protein>
    <recommendedName>
        <fullName evidence="1">Cupin type-2 domain-containing protein</fullName>
    </recommendedName>
</protein>
<dbReference type="Pfam" id="PF07883">
    <property type="entry name" value="Cupin_2"/>
    <property type="match status" value="1"/>
</dbReference>
<dbReference type="AlphaFoldDB" id="A0A382CXR8"/>
<organism evidence="2">
    <name type="scientific">marine metagenome</name>
    <dbReference type="NCBI Taxonomy" id="408172"/>
    <lineage>
        <taxon>unclassified sequences</taxon>
        <taxon>metagenomes</taxon>
        <taxon>ecological metagenomes</taxon>
    </lineage>
</organism>